<comment type="caution">
    <text evidence="1">The sequence shown here is derived from an EMBL/GenBank/DDBJ whole genome shotgun (WGS) entry which is preliminary data.</text>
</comment>
<name>A0ABV7GZ13_9RHOB</name>
<evidence type="ECO:0000313" key="2">
    <source>
        <dbReference type="Proteomes" id="UP001595632"/>
    </source>
</evidence>
<proteinExistence type="predicted"/>
<evidence type="ECO:0008006" key="3">
    <source>
        <dbReference type="Google" id="ProtNLM"/>
    </source>
</evidence>
<gene>
    <name evidence="1" type="ORF">ACFOGP_22720</name>
</gene>
<dbReference type="EMBL" id="JBHRTB010000010">
    <property type="protein sequence ID" value="MFC3145553.1"/>
    <property type="molecule type" value="Genomic_DNA"/>
</dbReference>
<reference evidence="2" key="1">
    <citation type="journal article" date="2019" name="Int. J. Syst. Evol. Microbiol.">
        <title>The Global Catalogue of Microorganisms (GCM) 10K type strain sequencing project: providing services to taxonomists for standard genome sequencing and annotation.</title>
        <authorList>
            <consortium name="The Broad Institute Genomics Platform"/>
            <consortium name="The Broad Institute Genome Sequencing Center for Infectious Disease"/>
            <person name="Wu L."/>
            <person name="Ma J."/>
        </authorList>
    </citation>
    <scope>NUCLEOTIDE SEQUENCE [LARGE SCALE GENOMIC DNA]</scope>
    <source>
        <strain evidence="2">KCTC 52366</strain>
    </source>
</reference>
<accession>A0ABV7GZ13</accession>
<sequence length="59" mass="6886">MREPIENDASEECFAANVQFDAIMVSTCPNRKLRERDANTVRHAFRNHILRARQRIAES</sequence>
<keyword evidence="2" id="KW-1185">Reference proteome</keyword>
<protein>
    <recommendedName>
        <fullName evidence="3">Transposase</fullName>
    </recommendedName>
</protein>
<evidence type="ECO:0000313" key="1">
    <source>
        <dbReference type="EMBL" id="MFC3145553.1"/>
    </source>
</evidence>
<organism evidence="1 2">
    <name type="scientific">Psychromarinibacter halotolerans</name>
    <dbReference type="NCBI Taxonomy" id="1775175"/>
    <lineage>
        <taxon>Bacteria</taxon>
        <taxon>Pseudomonadati</taxon>
        <taxon>Pseudomonadota</taxon>
        <taxon>Alphaproteobacteria</taxon>
        <taxon>Rhodobacterales</taxon>
        <taxon>Paracoccaceae</taxon>
        <taxon>Psychromarinibacter</taxon>
    </lineage>
</organism>
<dbReference type="Proteomes" id="UP001595632">
    <property type="component" value="Unassembled WGS sequence"/>
</dbReference>